<name>A0A841H849_9BACT</name>
<evidence type="ECO:0000313" key="2">
    <source>
        <dbReference type="Proteomes" id="UP000582837"/>
    </source>
</evidence>
<gene>
    <name evidence="1" type="ORF">HNQ61_005753</name>
</gene>
<organism evidence="1 2">
    <name type="scientific">Longimicrobium terrae</name>
    <dbReference type="NCBI Taxonomy" id="1639882"/>
    <lineage>
        <taxon>Bacteria</taxon>
        <taxon>Pseudomonadati</taxon>
        <taxon>Gemmatimonadota</taxon>
        <taxon>Longimicrobiia</taxon>
        <taxon>Longimicrobiales</taxon>
        <taxon>Longimicrobiaceae</taxon>
        <taxon>Longimicrobium</taxon>
    </lineage>
</organism>
<accession>A0A841H849</accession>
<dbReference type="InterPro" id="IPR029060">
    <property type="entry name" value="PIN-like_dom_sf"/>
</dbReference>
<evidence type="ECO:0008006" key="3">
    <source>
        <dbReference type="Google" id="ProtNLM"/>
    </source>
</evidence>
<dbReference type="Proteomes" id="UP000582837">
    <property type="component" value="Unassembled WGS sequence"/>
</dbReference>
<dbReference type="AlphaFoldDB" id="A0A841H849"/>
<dbReference type="RefSeq" id="WP_170032864.1">
    <property type="nucleotide sequence ID" value="NZ_JABDTL010000001.1"/>
</dbReference>
<comment type="caution">
    <text evidence="1">The sequence shown here is derived from an EMBL/GenBank/DDBJ whole genome shotgun (WGS) entry which is preliminary data.</text>
</comment>
<protein>
    <recommendedName>
        <fullName evidence="3">PIN domain-containing protein</fullName>
    </recommendedName>
</protein>
<sequence length="138" mass="15074">MTLTDAGPLLAILDADDQHHAKCVSALEELGPEPMITTWPCFTEAMHLLGRSGGFRAQATLWELYAQGHLVLHEPATAEVARTAALMSKFRDAPMDLADASLVAAAEALSLSRVFTVDRHFYVYRLADGSALQIIPRR</sequence>
<dbReference type="EMBL" id="JACHIA010000039">
    <property type="protein sequence ID" value="MBB6074072.1"/>
    <property type="molecule type" value="Genomic_DNA"/>
</dbReference>
<proteinExistence type="predicted"/>
<keyword evidence="2" id="KW-1185">Reference proteome</keyword>
<dbReference type="Gene3D" id="3.40.50.1010">
    <property type="entry name" value="5'-nuclease"/>
    <property type="match status" value="1"/>
</dbReference>
<reference evidence="1 2" key="1">
    <citation type="submission" date="2020-08" db="EMBL/GenBank/DDBJ databases">
        <title>Genomic Encyclopedia of Type Strains, Phase IV (KMG-IV): sequencing the most valuable type-strain genomes for metagenomic binning, comparative biology and taxonomic classification.</title>
        <authorList>
            <person name="Goeker M."/>
        </authorList>
    </citation>
    <scope>NUCLEOTIDE SEQUENCE [LARGE SCALE GENOMIC DNA]</scope>
    <source>
        <strain evidence="1 2">DSM 29007</strain>
    </source>
</reference>
<evidence type="ECO:0000313" key="1">
    <source>
        <dbReference type="EMBL" id="MBB6074072.1"/>
    </source>
</evidence>
<dbReference type="SUPFAM" id="SSF88723">
    <property type="entry name" value="PIN domain-like"/>
    <property type="match status" value="1"/>
</dbReference>